<name>A0A5A9N5N7_9TELE</name>
<organism evidence="2 3">
    <name type="scientific">Triplophysa tibetana</name>
    <dbReference type="NCBI Taxonomy" id="1572043"/>
    <lineage>
        <taxon>Eukaryota</taxon>
        <taxon>Metazoa</taxon>
        <taxon>Chordata</taxon>
        <taxon>Craniata</taxon>
        <taxon>Vertebrata</taxon>
        <taxon>Euteleostomi</taxon>
        <taxon>Actinopterygii</taxon>
        <taxon>Neopterygii</taxon>
        <taxon>Teleostei</taxon>
        <taxon>Ostariophysi</taxon>
        <taxon>Cypriniformes</taxon>
        <taxon>Nemacheilidae</taxon>
        <taxon>Triplophysa</taxon>
    </lineage>
</organism>
<dbReference type="InterPro" id="IPR039580">
    <property type="entry name" value="Tcim"/>
</dbReference>
<protein>
    <recommendedName>
        <fullName evidence="1">Arginine vasopressin-induced protein 1/transcriptional and immune response regulator domain-containing protein</fullName>
    </recommendedName>
</protein>
<accession>A0A5A9N5N7</accession>
<evidence type="ECO:0000259" key="1">
    <source>
        <dbReference type="Pfam" id="PF15063"/>
    </source>
</evidence>
<dbReference type="AlphaFoldDB" id="A0A5A9N5N7"/>
<dbReference type="GO" id="GO:0005112">
    <property type="term" value="F:Notch binding"/>
    <property type="evidence" value="ECO:0007669"/>
    <property type="project" value="TreeGrafter"/>
</dbReference>
<dbReference type="OrthoDB" id="8681175at2759"/>
<keyword evidence="3" id="KW-1185">Reference proteome</keyword>
<dbReference type="PANTHER" id="PTHR32358">
    <property type="entry name" value="TRANSCRIPTIONAL AND IMMUNE RESPONSE REGULATOR"/>
    <property type="match status" value="1"/>
</dbReference>
<dbReference type="EMBL" id="SOYY01000023">
    <property type="protein sequence ID" value="KAA0703857.1"/>
    <property type="molecule type" value="Genomic_DNA"/>
</dbReference>
<comment type="caution">
    <text evidence="2">The sequence shown here is derived from an EMBL/GenBank/DDBJ whole genome shotgun (WGS) entry which is preliminary data.</text>
</comment>
<feature type="domain" description="Arginine vasopressin-induced protein 1/transcriptional and immune response regulator" evidence="1">
    <location>
        <begin position="5"/>
        <end position="76"/>
    </location>
</feature>
<dbReference type="GO" id="GO:0002264">
    <property type="term" value="P:endothelial cell activation involved in immune response"/>
    <property type="evidence" value="ECO:0007669"/>
    <property type="project" value="TreeGrafter"/>
</dbReference>
<evidence type="ECO:0000313" key="2">
    <source>
        <dbReference type="EMBL" id="KAA0703857.1"/>
    </source>
</evidence>
<evidence type="ECO:0000313" key="3">
    <source>
        <dbReference type="Proteomes" id="UP000324632"/>
    </source>
</evidence>
<gene>
    <name evidence="2" type="ORF">E1301_Tti000499</name>
</gene>
<proteinExistence type="predicted"/>
<dbReference type="Proteomes" id="UP000324632">
    <property type="component" value="Chromosome 23"/>
</dbReference>
<sequence length="108" mass="12355">MSFYSPSGSHCVSPTAVRFDTVHRKKASANIFENINWGVLVELFEKAGDTKATERAKVILTRYQDPECMSKALLTLQTDKRDRFMLITGLTRKSFTLRLGVQMRWCAH</sequence>
<dbReference type="GO" id="GO:0005634">
    <property type="term" value="C:nucleus"/>
    <property type="evidence" value="ECO:0007669"/>
    <property type="project" value="TreeGrafter"/>
</dbReference>
<dbReference type="Pfam" id="PF15063">
    <property type="entry name" value="TC1"/>
    <property type="match status" value="1"/>
</dbReference>
<dbReference type="GO" id="GO:0045746">
    <property type="term" value="P:negative regulation of Notch signaling pathway"/>
    <property type="evidence" value="ECO:0007669"/>
    <property type="project" value="TreeGrafter"/>
</dbReference>
<reference evidence="2 3" key="1">
    <citation type="journal article" date="2019" name="Mol. Ecol. Resour.">
        <title>Chromosome-level genome assembly of Triplophysa tibetana, a fish adapted to the harsh high-altitude environment of the Tibetan Plateau.</title>
        <authorList>
            <person name="Yang X."/>
            <person name="Liu H."/>
            <person name="Ma Z."/>
            <person name="Zou Y."/>
            <person name="Zou M."/>
            <person name="Mao Y."/>
            <person name="Li X."/>
            <person name="Wang H."/>
            <person name="Chen T."/>
            <person name="Wang W."/>
            <person name="Yang R."/>
        </authorList>
    </citation>
    <scope>NUCLEOTIDE SEQUENCE [LARGE SCALE GENOMIC DNA]</scope>
    <source>
        <strain evidence="2">TTIB1903HZAU</strain>
        <tissue evidence="2">Muscle</tissue>
    </source>
</reference>
<dbReference type="PANTHER" id="PTHR32358:SF1">
    <property type="entry name" value="TRANSCRIPTIONAL AND IMMUNE RESPONSE REGULATOR"/>
    <property type="match status" value="1"/>
</dbReference>
<dbReference type="GO" id="GO:0005829">
    <property type="term" value="C:cytosol"/>
    <property type="evidence" value="ECO:0007669"/>
    <property type="project" value="TreeGrafter"/>
</dbReference>
<dbReference type="InterPro" id="IPR020282">
    <property type="entry name" value="Avpi1/C8orf4_dom"/>
</dbReference>